<evidence type="ECO:0000256" key="2">
    <source>
        <dbReference type="ARBA" id="ARBA00004443"/>
    </source>
</evidence>
<dbReference type="RefSeq" id="XP_015184521.1">
    <property type="nucleotide sequence ID" value="XM_015329035.1"/>
</dbReference>
<accession>A0ABM1IWD4</accession>
<keyword evidence="10" id="KW-0472">Membrane</keyword>
<comment type="subcellular location">
    <subcellularLocation>
        <location evidence="2">Mitochondrion inner membrane</location>
        <topology evidence="2">Peripheral membrane protein</topology>
        <orientation evidence="2">Matrix side</orientation>
    </subcellularLocation>
</comment>
<keyword evidence="8" id="KW-0249">Electron transport</keyword>
<gene>
    <name evidence="12" type="primary">LOC107070644</name>
</gene>
<protein>
    <submittedName>
        <fullName evidence="12">NADH dehydrogenase [ubiquinone] 1 alpha subcomplex subunit 5</fullName>
    </submittedName>
</protein>
<dbReference type="InterPro" id="IPR006806">
    <property type="entry name" value="NDUFA5"/>
</dbReference>
<evidence type="ECO:0000256" key="9">
    <source>
        <dbReference type="ARBA" id="ARBA00023128"/>
    </source>
</evidence>
<proteinExistence type="inferred from homology"/>
<keyword evidence="9" id="KW-0496">Mitochondrion</keyword>
<evidence type="ECO:0000256" key="7">
    <source>
        <dbReference type="ARBA" id="ARBA00022792"/>
    </source>
</evidence>
<evidence type="ECO:0000256" key="1">
    <source>
        <dbReference type="ARBA" id="ARBA00003195"/>
    </source>
</evidence>
<evidence type="ECO:0000256" key="10">
    <source>
        <dbReference type="ARBA" id="ARBA00023136"/>
    </source>
</evidence>
<keyword evidence="7" id="KW-0999">Mitochondrion inner membrane</keyword>
<comment type="similarity">
    <text evidence="3">Belongs to the complex I NDUFA5 subunit family.</text>
</comment>
<dbReference type="PANTHER" id="PTHR12653">
    <property type="entry name" value="NADH-UBIQUINONE OXIDOREDUCTASE 13 KD-B SUBUNIT"/>
    <property type="match status" value="1"/>
</dbReference>
<organism evidence="11 12">
    <name type="scientific">Polistes dominula</name>
    <name type="common">European paper wasp</name>
    <name type="synonym">Vespa dominula</name>
    <dbReference type="NCBI Taxonomy" id="743375"/>
    <lineage>
        <taxon>Eukaryota</taxon>
        <taxon>Metazoa</taxon>
        <taxon>Ecdysozoa</taxon>
        <taxon>Arthropoda</taxon>
        <taxon>Hexapoda</taxon>
        <taxon>Insecta</taxon>
        <taxon>Pterygota</taxon>
        <taxon>Neoptera</taxon>
        <taxon>Endopterygota</taxon>
        <taxon>Hymenoptera</taxon>
        <taxon>Apocrita</taxon>
        <taxon>Aculeata</taxon>
        <taxon>Vespoidea</taxon>
        <taxon>Vespidae</taxon>
        <taxon>Polistinae</taxon>
        <taxon>Polistini</taxon>
        <taxon>Polistes</taxon>
    </lineage>
</organism>
<keyword evidence="5" id="KW-0813">Transport</keyword>
<comment type="function">
    <text evidence="1">Accessory subunit of the mitochondrial membrane respiratory chain NADH dehydrogenase (Complex I), that is believed not to be involved in catalysis. Complex I functions in the transfer of electrons from NADH to the respiratory chain. The immediate electron acceptor for the enzyme is believed to be ubiquinone.</text>
</comment>
<sequence length="117" mass="13905">MADALKKFTLTGLKMIHNPYAVLEVLDRKILNGLQNFPENYTYRKCTEQIIKERREILKNNKDREVAAEKLGVKYLEEVIEQAKLELSLVQRMKVWKPWESLIEEAPADQWKWPPHK</sequence>
<evidence type="ECO:0000313" key="12">
    <source>
        <dbReference type="RefSeq" id="XP_015184521.1"/>
    </source>
</evidence>
<evidence type="ECO:0000256" key="5">
    <source>
        <dbReference type="ARBA" id="ARBA00022448"/>
    </source>
</evidence>
<evidence type="ECO:0000313" key="11">
    <source>
        <dbReference type="Proteomes" id="UP000694924"/>
    </source>
</evidence>
<dbReference type="PANTHER" id="PTHR12653:SF0">
    <property type="entry name" value="NADH DEHYDROGENASE [UBIQUINONE] 1 ALPHA SUBCOMPLEX SUBUNIT 5"/>
    <property type="match status" value="1"/>
</dbReference>
<comment type="subunit">
    <text evidence="4">Complex I is composed of 45 different subunits.</text>
</comment>
<evidence type="ECO:0000256" key="6">
    <source>
        <dbReference type="ARBA" id="ARBA00022660"/>
    </source>
</evidence>
<evidence type="ECO:0000256" key="3">
    <source>
        <dbReference type="ARBA" id="ARBA00010261"/>
    </source>
</evidence>
<evidence type="ECO:0000256" key="8">
    <source>
        <dbReference type="ARBA" id="ARBA00022982"/>
    </source>
</evidence>
<evidence type="ECO:0000256" key="4">
    <source>
        <dbReference type="ARBA" id="ARBA00011533"/>
    </source>
</evidence>
<keyword evidence="6" id="KW-0679">Respiratory chain</keyword>
<dbReference type="Pfam" id="PF04716">
    <property type="entry name" value="ETC_C1_NDUFA5"/>
    <property type="match status" value="1"/>
</dbReference>
<reference evidence="12" key="1">
    <citation type="submission" date="2025-08" db="UniProtKB">
        <authorList>
            <consortium name="RefSeq"/>
        </authorList>
    </citation>
    <scope>IDENTIFICATION</scope>
    <source>
        <tissue evidence="12">Whole body</tissue>
    </source>
</reference>
<dbReference type="Proteomes" id="UP000694924">
    <property type="component" value="Unplaced"/>
</dbReference>
<dbReference type="GeneID" id="107070644"/>
<name>A0ABM1IWD4_POLDO</name>
<keyword evidence="11" id="KW-1185">Reference proteome</keyword>